<proteinExistence type="predicted"/>
<dbReference type="CDD" id="cd18785">
    <property type="entry name" value="SF2_C"/>
    <property type="match status" value="1"/>
</dbReference>
<protein>
    <submittedName>
        <fullName evidence="5">Hef nuclease</fullName>
    </submittedName>
</protein>
<feature type="coiled-coil region" evidence="1">
    <location>
        <begin position="11"/>
        <end position="80"/>
    </location>
</feature>
<sequence length="1026" mass="116097">MFEVFEEFDRQQAEKKRNEKLQRKINKAVQRADENTSKSLFEVFENYDKELESKRQKQILENMNIAVVQAQQEQDELKKSGRTEVQAEQQLNESCSIVDQFSSGLNNAQAFDELIKQIRESSNANRDYGTKFETLIKDWLTKDSAYKDLFIKVQTYKEWANEHPEYVSNARDVGIDLVATNADDNCFSAIQCKMYKEHHSVAKAGIDSFISASDKNYFSRRYIVATNEKWSENVQNELSQKERRVPINVIKHSDLASSNVDWAQYAKGNVSYVKPRTLRPYQKDVIAKVILGFKEHDRGKLIMACGTGKTFTSMKLVEQYLGKGGFILFLVPSLNLLSQTLSDWKRHCSIHINAFAVCSDTSTGKADASDIDSLTVVDQLSYPATTNAKALVKNVLGALTKTDDLTVIFSTYQSIEVIGEAQRLGLPELNLIICDEAHRTAGVTFNDDEKESNFVKVHDNAFLKSQKRLYMTATPKIYGSAPKEQQSAGELTLYSMDDEATFGPQFASIPFTRAIDYKCLVDYKVVVLTLDESFLETDYNFISTKELGGLSVKNAAKIVGSWRALSKIDLKHDKSLNGDIGHMKRAVGFARVIESAENNEVPSSKQFARYYTEVVDAYKDREKAFLEKRFGKKWDEEKYDLTHSLKIESNHIDGSMSATQKDALLSWLREEPAKNTCKILFNVRCLSEGVDVPSLDAVIFLSPRKSQIDVVQTVGRVMRVAPGKERGYVILPIVVPSGIAPDLVLNHNKDFDVVWQVLNALKSIDPSFGRAVDGQTEQVNPDRIEVISITNDTFSHKKGADSQSSAGDKTISKKKKAKDNIKIDDGLQTEFEFGVERDLYLEEQIKAKIVKKVGNRREWSDWAEDVGEICQTQIKHIKQVVSESKKSQKALADFIEELKATLNGDLTEDSVIEMLGQHVVIKPVLAALFKEYPFAEQNPISKAMTEMMEKLDKAGMNKCTLQLEPFYLDVQRRMQAATDSQTRQTVIKDLFDKFFKVAFPKMKDKLGIVYTPIEIIDFMSKIPMTP</sequence>
<gene>
    <name evidence="5" type="ORF">NCTC13093_01540</name>
</gene>
<name>A0A2X0VBE4_9GAMM</name>
<dbReference type="PROSITE" id="PS51192">
    <property type="entry name" value="HELICASE_ATP_BIND_1"/>
    <property type="match status" value="1"/>
</dbReference>
<dbReference type="PANTHER" id="PTHR47396">
    <property type="entry name" value="TYPE I RESTRICTION ENZYME ECOKI R PROTEIN"/>
    <property type="match status" value="1"/>
</dbReference>
<dbReference type="InterPro" id="IPR039442">
    <property type="entry name" value="Mrr-like_dom"/>
</dbReference>
<keyword evidence="6" id="KW-1185">Reference proteome</keyword>
<dbReference type="Pfam" id="PF04851">
    <property type="entry name" value="ResIII"/>
    <property type="match status" value="1"/>
</dbReference>
<dbReference type="RefSeq" id="WP_113744247.1">
    <property type="nucleotide sequence ID" value="NZ_UAPV01000001.1"/>
</dbReference>
<reference evidence="5 6" key="1">
    <citation type="submission" date="2018-06" db="EMBL/GenBank/DDBJ databases">
        <authorList>
            <consortium name="Pathogen Informatics"/>
            <person name="Doyle S."/>
        </authorList>
    </citation>
    <scope>NUCLEOTIDE SEQUENCE [LARGE SCALE GENOMIC DNA]</scope>
    <source>
        <strain evidence="5 6">NCTC13093</strain>
    </source>
</reference>
<dbReference type="Gene3D" id="3.40.1350.10">
    <property type="match status" value="1"/>
</dbReference>
<feature type="domain" description="Helicase C-terminal" evidence="4">
    <location>
        <begin position="610"/>
        <end position="762"/>
    </location>
</feature>
<dbReference type="InterPro" id="IPR001650">
    <property type="entry name" value="Helicase_C-like"/>
</dbReference>
<dbReference type="InterPro" id="IPR006935">
    <property type="entry name" value="Helicase/UvrB_N"/>
</dbReference>
<dbReference type="InterPro" id="IPR027417">
    <property type="entry name" value="P-loop_NTPase"/>
</dbReference>
<dbReference type="GO" id="GO:0003677">
    <property type="term" value="F:DNA binding"/>
    <property type="evidence" value="ECO:0007669"/>
    <property type="project" value="InterPro"/>
</dbReference>
<evidence type="ECO:0000259" key="4">
    <source>
        <dbReference type="PROSITE" id="PS51194"/>
    </source>
</evidence>
<organism evidence="5 6">
    <name type="scientific">Anaerobiospirillum thomasii</name>
    <dbReference type="NCBI Taxonomy" id="179995"/>
    <lineage>
        <taxon>Bacteria</taxon>
        <taxon>Pseudomonadati</taxon>
        <taxon>Pseudomonadota</taxon>
        <taxon>Gammaproteobacteria</taxon>
        <taxon>Aeromonadales</taxon>
        <taxon>Succinivibrionaceae</taxon>
        <taxon>Anaerobiospirillum</taxon>
    </lineage>
</organism>
<evidence type="ECO:0000256" key="1">
    <source>
        <dbReference type="SAM" id="Coils"/>
    </source>
</evidence>
<evidence type="ECO:0000256" key="2">
    <source>
        <dbReference type="SAM" id="MobiDB-lite"/>
    </source>
</evidence>
<dbReference type="GO" id="GO:0005829">
    <property type="term" value="C:cytosol"/>
    <property type="evidence" value="ECO:0007669"/>
    <property type="project" value="TreeGrafter"/>
</dbReference>
<dbReference type="InterPro" id="IPR053980">
    <property type="entry name" value="ISP_coupler"/>
</dbReference>
<dbReference type="AlphaFoldDB" id="A0A2X0VBE4"/>
<dbReference type="SMART" id="SM00490">
    <property type="entry name" value="HELICc"/>
    <property type="match status" value="1"/>
</dbReference>
<feature type="domain" description="Helicase ATP-binding" evidence="3">
    <location>
        <begin position="290"/>
        <end position="475"/>
    </location>
</feature>
<dbReference type="GO" id="GO:0005524">
    <property type="term" value="F:ATP binding"/>
    <property type="evidence" value="ECO:0007669"/>
    <property type="project" value="InterPro"/>
</dbReference>
<dbReference type="Proteomes" id="UP000250086">
    <property type="component" value="Unassembled WGS sequence"/>
</dbReference>
<dbReference type="InterPro" id="IPR014001">
    <property type="entry name" value="Helicase_ATP-bd"/>
</dbReference>
<keyword evidence="1" id="KW-0175">Coiled coil</keyword>
<dbReference type="InterPro" id="IPR011856">
    <property type="entry name" value="tRNA_endonuc-like_dom_sf"/>
</dbReference>
<accession>A0A2X0VBE4</accession>
<evidence type="ECO:0000313" key="6">
    <source>
        <dbReference type="Proteomes" id="UP000250086"/>
    </source>
</evidence>
<dbReference type="GO" id="GO:0016787">
    <property type="term" value="F:hydrolase activity"/>
    <property type="evidence" value="ECO:0007669"/>
    <property type="project" value="InterPro"/>
</dbReference>
<dbReference type="Gene3D" id="3.40.50.300">
    <property type="entry name" value="P-loop containing nucleotide triphosphate hydrolases"/>
    <property type="match status" value="2"/>
</dbReference>
<dbReference type="EMBL" id="UAPV01000001">
    <property type="protein sequence ID" value="SPT70135.1"/>
    <property type="molecule type" value="Genomic_DNA"/>
</dbReference>
<dbReference type="PROSITE" id="PS51194">
    <property type="entry name" value="HELICASE_CTER"/>
    <property type="match status" value="1"/>
</dbReference>
<feature type="region of interest" description="Disordered" evidence="2">
    <location>
        <begin position="795"/>
        <end position="815"/>
    </location>
</feature>
<dbReference type="SMART" id="SM00487">
    <property type="entry name" value="DEXDc"/>
    <property type="match status" value="1"/>
</dbReference>
<dbReference type="Pfam" id="PF00271">
    <property type="entry name" value="Helicase_C"/>
    <property type="match status" value="1"/>
</dbReference>
<evidence type="ECO:0000259" key="3">
    <source>
        <dbReference type="PROSITE" id="PS51192"/>
    </source>
</evidence>
<dbReference type="InterPro" id="IPR050742">
    <property type="entry name" value="Helicase_Restrict-Modif_Enz"/>
</dbReference>
<dbReference type="InterPro" id="IPR011335">
    <property type="entry name" value="Restrct_endonuc-II-like"/>
</dbReference>
<dbReference type="SUPFAM" id="SSF52540">
    <property type="entry name" value="P-loop containing nucleoside triphosphate hydrolases"/>
    <property type="match status" value="1"/>
</dbReference>
<dbReference type="SUPFAM" id="SSF52980">
    <property type="entry name" value="Restriction endonuclease-like"/>
    <property type="match status" value="1"/>
</dbReference>
<evidence type="ECO:0000313" key="5">
    <source>
        <dbReference type="EMBL" id="SPT70135.1"/>
    </source>
</evidence>
<dbReference type="Pfam" id="PF13156">
    <property type="entry name" value="Mrr_cat_2"/>
    <property type="match status" value="1"/>
</dbReference>
<dbReference type="Pfam" id="PF22240">
    <property type="entry name" value="ISP_coupler"/>
    <property type="match status" value="1"/>
</dbReference>
<dbReference type="PANTHER" id="PTHR47396:SF1">
    <property type="entry name" value="ATP-DEPENDENT HELICASE IRC3-RELATED"/>
    <property type="match status" value="1"/>
</dbReference>